<dbReference type="Gene3D" id="3.40.50.12780">
    <property type="entry name" value="N-terminal domain of ligase-like"/>
    <property type="match status" value="1"/>
</dbReference>
<dbReference type="Gene3D" id="3.30.300.30">
    <property type="match status" value="1"/>
</dbReference>
<accession>A0A9P9ILJ5</accession>
<evidence type="ECO:0000259" key="1">
    <source>
        <dbReference type="Pfam" id="PF00501"/>
    </source>
</evidence>
<dbReference type="Pfam" id="PF13193">
    <property type="entry name" value="AMP-binding_C"/>
    <property type="match status" value="1"/>
</dbReference>
<dbReference type="InterPro" id="IPR000873">
    <property type="entry name" value="AMP-dep_synth/lig_dom"/>
</dbReference>
<dbReference type="PANTHER" id="PTHR43201">
    <property type="entry name" value="ACYL-COA SYNTHETASE"/>
    <property type="match status" value="1"/>
</dbReference>
<dbReference type="SUPFAM" id="SSF56801">
    <property type="entry name" value="Acetyl-CoA synthetase-like"/>
    <property type="match status" value="1"/>
</dbReference>
<organism evidence="3 4">
    <name type="scientific">Dactylonectria estremocensis</name>
    <dbReference type="NCBI Taxonomy" id="1079267"/>
    <lineage>
        <taxon>Eukaryota</taxon>
        <taxon>Fungi</taxon>
        <taxon>Dikarya</taxon>
        <taxon>Ascomycota</taxon>
        <taxon>Pezizomycotina</taxon>
        <taxon>Sordariomycetes</taxon>
        <taxon>Hypocreomycetidae</taxon>
        <taxon>Hypocreales</taxon>
        <taxon>Nectriaceae</taxon>
        <taxon>Dactylonectria</taxon>
    </lineage>
</organism>
<evidence type="ECO:0000313" key="4">
    <source>
        <dbReference type="Proteomes" id="UP000717696"/>
    </source>
</evidence>
<feature type="domain" description="AMP-dependent synthetase/ligase" evidence="1">
    <location>
        <begin position="25"/>
        <end position="408"/>
    </location>
</feature>
<dbReference type="GO" id="GO:0006631">
    <property type="term" value="P:fatty acid metabolic process"/>
    <property type="evidence" value="ECO:0007669"/>
    <property type="project" value="TreeGrafter"/>
</dbReference>
<name>A0A9P9ILJ5_9HYPO</name>
<protein>
    <submittedName>
        <fullName evidence="3">Uncharacterized protein</fullName>
    </submittedName>
</protein>
<dbReference type="InterPro" id="IPR045851">
    <property type="entry name" value="AMP-bd_C_sf"/>
</dbReference>
<dbReference type="PANTHER" id="PTHR43201:SF6">
    <property type="entry name" value="ACYL COA SYNTHETASE (EUROFUNG)"/>
    <property type="match status" value="1"/>
</dbReference>
<dbReference type="Pfam" id="PF00501">
    <property type="entry name" value="AMP-binding"/>
    <property type="match status" value="1"/>
</dbReference>
<dbReference type="OrthoDB" id="10253115at2759"/>
<dbReference type="PROSITE" id="PS00455">
    <property type="entry name" value="AMP_BINDING"/>
    <property type="match status" value="1"/>
</dbReference>
<dbReference type="GO" id="GO:0031956">
    <property type="term" value="F:medium-chain fatty acid-CoA ligase activity"/>
    <property type="evidence" value="ECO:0007669"/>
    <property type="project" value="TreeGrafter"/>
</dbReference>
<dbReference type="AlphaFoldDB" id="A0A9P9ILJ5"/>
<dbReference type="Proteomes" id="UP000717696">
    <property type="component" value="Unassembled WGS sequence"/>
</dbReference>
<dbReference type="InterPro" id="IPR020845">
    <property type="entry name" value="AMP-binding_CS"/>
</dbReference>
<proteinExistence type="predicted"/>
<gene>
    <name evidence="3" type="ORF">B0J13DRAFT_149634</name>
</gene>
<evidence type="ECO:0000259" key="2">
    <source>
        <dbReference type="Pfam" id="PF13193"/>
    </source>
</evidence>
<feature type="domain" description="AMP-binding enzyme C-terminal" evidence="2">
    <location>
        <begin position="463"/>
        <end position="545"/>
    </location>
</feature>
<comment type="caution">
    <text evidence="3">The sequence shown here is derived from an EMBL/GenBank/DDBJ whole genome shotgun (WGS) entry which is preliminary data.</text>
</comment>
<keyword evidence="4" id="KW-1185">Reference proteome</keyword>
<evidence type="ECO:0000313" key="3">
    <source>
        <dbReference type="EMBL" id="KAH7124861.1"/>
    </source>
</evidence>
<reference evidence="3" key="1">
    <citation type="journal article" date="2021" name="Nat. Commun.">
        <title>Genetic determinants of endophytism in the Arabidopsis root mycobiome.</title>
        <authorList>
            <person name="Mesny F."/>
            <person name="Miyauchi S."/>
            <person name="Thiergart T."/>
            <person name="Pickel B."/>
            <person name="Atanasova L."/>
            <person name="Karlsson M."/>
            <person name="Huettel B."/>
            <person name="Barry K.W."/>
            <person name="Haridas S."/>
            <person name="Chen C."/>
            <person name="Bauer D."/>
            <person name="Andreopoulos W."/>
            <person name="Pangilinan J."/>
            <person name="LaButti K."/>
            <person name="Riley R."/>
            <person name="Lipzen A."/>
            <person name="Clum A."/>
            <person name="Drula E."/>
            <person name="Henrissat B."/>
            <person name="Kohler A."/>
            <person name="Grigoriev I.V."/>
            <person name="Martin F.M."/>
            <person name="Hacquard S."/>
        </authorList>
    </citation>
    <scope>NUCLEOTIDE SEQUENCE</scope>
    <source>
        <strain evidence="3">MPI-CAGE-AT-0021</strain>
    </source>
</reference>
<dbReference type="InterPro" id="IPR042099">
    <property type="entry name" value="ANL_N_sf"/>
</dbReference>
<dbReference type="InterPro" id="IPR025110">
    <property type="entry name" value="AMP-bd_C"/>
</dbReference>
<dbReference type="EMBL" id="JAGMUU010000024">
    <property type="protein sequence ID" value="KAH7124861.1"/>
    <property type="molecule type" value="Genomic_DNA"/>
</dbReference>
<sequence length="568" mass="62104">MSTKQALIYGSQAPELWIKTLGTFLDEQADRLGGRHALVVPWQNVRFSYRQLADQSKIVAGALLGAGLGHGDVVGIMAGNRHEYISVFLGAARVGCPVVVLNMTYTPEELKNAVRLSSCKAVFIASKISARNLQSHVRILRGIELPELQHIVCFDREQFDPDGIKVQLYESFVSNFDEAATMRVQLQCAESKVSPHDVLNLQFTSGTTGAPKAAMLTHINLMNNGRFVGNGLRLTPKDVVCCPPPLFHCFGLVLGFLACLSHGSTIVFPADHFDARKVVDSIIREKATVLLGVPTMFVAELEILAKSRQKPRHLRVGLASGAAVSTTLMAKVREQMGISKILIAYGMTETSPITFMTGLDDTDDKGRTIGRPTPHIAAKVIDKKGKIVLRGQRGELCTSGYALQKGYLRNEEKTREVMKTDEDGVRWMHTGDEVMIDDQGFAHITGRIKDIIIRGGENIFPREIEDRLISHPAVSDASVVGLKDDKYGEVVASVLKLAEGSSKPSDQVLRQFVSEKLGRHKAPQHIFWTGDPGVGDDFPKTGSGKIQKHVLQKIGNDLVRGGGTKAKL</sequence>